<dbReference type="SUPFAM" id="SSF88713">
    <property type="entry name" value="Glycoside hydrolase/deacetylase"/>
    <property type="match status" value="1"/>
</dbReference>
<dbReference type="InterPro" id="IPR002509">
    <property type="entry name" value="NODB_dom"/>
</dbReference>
<name>A1AMI3_PELPD</name>
<dbReference type="InterPro" id="IPR051398">
    <property type="entry name" value="Polysacch_Deacetylase"/>
</dbReference>
<evidence type="ECO:0000313" key="7">
    <source>
        <dbReference type="Proteomes" id="UP000006732"/>
    </source>
</evidence>
<dbReference type="HOGENOM" id="CLU_1546174_0_0_7"/>
<dbReference type="AlphaFoldDB" id="A1AMI3"/>
<feature type="domain" description="NodB homology" evidence="5">
    <location>
        <begin position="24"/>
        <end position="173"/>
    </location>
</feature>
<dbReference type="Gene3D" id="3.20.20.370">
    <property type="entry name" value="Glycoside hydrolase/deacetylase"/>
    <property type="match status" value="1"/>
</dbReference>
<dbReference type="OrthoDB" id="9776235at2"/>
<dbReference type="PANTHER" id="PTHR34216:SF3">
    <property type="entry name" value="POLY-BETA-1,6-N-ACETYL-D-GLUCOSAMINE N-DEACETYLASE"/>
    <property type="match status" value="1"/>
</dbReference>
<feature type="compositionally biased region" description="Polar residues" evidence="3">
    <location>
        <begin position="164"/>
        <end position="173"/>
    </location>
</feature>
<feature type="signal peptide" evidence="4">
    <location>
        <begin position="1"/>
        <end position="21"/>
    </location>
</feature>
<dbReference type="CDD" id="cd10970">
    <property type="entry name" value="CE4_DAC_u1_6s"/>
    <property type="match status" value="1"/>
</dbReference>
<dbReference type="EMBL" id="CP000482">
    <property type="protein sequence ID" value="ABK98553.1"/>
    <property type="molecule type" value="Genomic_DNA"/>
</dbReference>
<dbReference type="PANTHER" id="PTHR34216">
    <property type="match status" value="1"/>
</dbReference>
<evidence type="ECO:0000256" key="4">
    <source>
        <dbReference type="SAM" id="SignalP"/>
    </source>
</evidence>
<reference evidence="6 7" key="1">
    <citation type="submission" date="2006-10" db="EMBL/GenBank/DDBJ databases">
        <title>Complete sequence of chromosome of Pelobacter propionicus DSM 2379.</title>
        <authorList>
            <consortium name="US DOE Joint Genome Institute"/>
            <person name="Copeland A."/>
            <person name="Lucas S."/>
            <person name="Lapidus A."/>
            <person name="Barry K."/>
            <person name="Detter J.C."/>
            <person name="Glavina del Rio T."/>
            <person name="Hammon N."/>
            <person name="Israni S."/>
            <person name="Dalin E."/>
            <person name="Tice H."/>
            <person name="Pitluck S."/>
            <person name="Saunders E."/>
            <person name="Brettin T."/>
            <person name="Bruce D."/>
            <person name="Han C."/>
            <person name="Tapia R."/>
            <person name="Schmutz J."/>
            <person name="Larimer F."/>
            <person name="Land M."/>
            <person name="Hauser L."/>
            <person name="Kyrpides N."/>
            <person name="Kim E."/>
            <person name="Lovley D."/>
            <person name="Richardson P."/>
        </authorList>
    </citation>
    <scope>NUCLEOTIDE SEQUENCE [LARGE SCALE GENOMIC DNA]</scope>
    <source>
        <strain evidence="7">DSM 2379 / NBRC 103807 / OttBd1</strain>
    </source>
</reference>
<dbReference type="Proteomes" id="UP000006732">
    <property type="component" value="Chromosome"/>
</dbReference>
<protein>
    <submittedName>
        <fullName evidence="6">Polysaccharide deacetylase</fullName>
    </submittedName>
</protein>
<dbReference type="eggNOG" id="COG0726">
    <property type="taxonomic scope" value="Bacteria"/>
</dbReference>
<evidence type="ECO:0000256" key="2">
    <source>
        <dbReference type="ARBA" id="ARBA00022729"/>
    </source>
</evidence>
<dbReference type="RefSeq" id="WP_011734862.1">
    <property type="nucleotide sequence ID" value="NC_008609.1"/>
</dbReference>
<dbReference type="KEGG" id="ppd:Ppro_0924"/>
<sequence length="173" mass="18319">MLVLCAALLAACAGSRPPVPATGPMPLVTFVLDDGNDTDFLLGRRIFAEQGAVACSAVTTDLINTPFHMTPEQIRGLEEAGWEIMSHTVSHPHLPFLSPAELEHELSRSKAVLEGLGVRVTNIVYPFNSNNSEVRSAAARHYRSGRGGGASSTSGTSTALYSRHSPSTMTCPG</sequence>
<keyword evidence="7" id="KW-1185">Reference proteome</keyword>
<gene>
    <name evidence="6" type="ordered locus">Ppro_0924</name>
</gene>
<keyword evidence="2 4" id="KW-0732">Signal</keyword>
<evidence type="ECO:0000259" key="5">
    <source>
        <dbReference type="PROSITE" id="PS51677"/>
    </source>
</evidence>
<feature type="region of interest" description="Disordered" evidence="3">
    <location>
        <begin position="143"/>
        <end position="173"/>
    </location>
</feature>
<evidence type="ECO:0000313" key="6">
    <source>
        <dbReference type="EMBL" id="ABK98553.1"/>
    </source>
</evidence>
<accession>A1AMI3</accession>
<dbReference type="GO" id="GO:0016810">
    <property type="term" value="F:hydrolase activity, acting on carbon-nitrogen (but not peptide) bonds"/>
    <property type="evidence" value="ECO:0007669"/>
    <property type="project" value="InterPro"/>
</dbReference>
<proteinExistence type="predicted"/>
<dbReference type="PROSITE" id="PS51677">
    <property type="entry name" value="NODB"/>
    <property type="match status" value="1"/>
</dbReference>
<dbReference type="Pfam" id="PF01522">
    <property type="entry name" value="Polysacc_deac_1"/>
    <property type="match status" value="1"/>
</dbReference>
<organism evidence="6 7">
    <name type="scientific">Pelobacter propionicus (strain DSM 2379 / NBRC 103807 / OttBd1)</name>
    <dbReference type="NCBI Taxonomy" id="338966"/>
    <lineage>
        <taxon>Bacteria</taxon>
        <taxon>Pseudomonadati</taxon>
        <taxon>Thermodesulfobacteriota</taxon>
        <taxon>Desulfuromonadia</taxon>
        <taxon>Desulfuromonadales</taxon>
        <taxon>Desulfuromonadaceae</taxon>
        <taxon>Pelobacter</taxon>
    </lineage>
</organism>
<comment type="subcellular location">
    <subcellularLocation>
        <location evidence="1">Secreted</location>
    </subcellularLocation>
</comment>
<dbReference type="GO" id="GO:0005975">
    <property type="term" value="P:carbohydrate metabolic process"/>
    <property type="evidence" value="ECO:0007669"/>
    <property type="project" value="InterPro"/>
</dbReference>
<dbReference type="GO" id="GO:0005576">
    <property type="term" value="C:extracellular region"/>
    <property type="evidence" value="ECO:0007669"/>
    <property type="project" value="UniProtKB-SubCell"/>
</dbReference>
<evidence type="ECO:0000256" key="3">
    <source>
        <dbReference type="SAM" id="MobiDB-lite"/>
    </source>
</evidence>
<dbReference type="STRING" id="338966.Ppro_0924"/>
<feature type="chain" id="PRO_5002632496" evidence="4">
    <location>
        <begin position="22"/>
        <end position="173"/>
    </location>
</feature>
<dbReference type="InterPro" id="IPR011330">
    <property type="entry name" value="Glyco_hydro/deAcase_b/a-brl"/>
</dbReference>
<evidence type="ECO:0000256" key="1">
    <source>
        <dbReference type="ARBA" id="ARBA00004613"/>
    </source>
</evidence>